<feature type="compositionally biased region" description="Basic and acidic residues" evidence="1">
    <location>
        <begin position="374"/>
        <end position="400"/>
    </location>
</feature>
<dbReference type="eggNOG" id="ENOG502S5YD">
    <property type="taxonomic scope" value="Eukaryota"/>
</dbReference>
<keyword evidence="3" id="KW-1185">Reference proteome</keyword>
<evidence type="ECO:0000256" key="1">
    <source>
        <dbReference type="SAM" id="MobiDB-lite"/>
    </source>
</evidence>
<feature type="compositionally biased region" description="Low complexity" evidence="1">
    <location>
        <begin position="700"/>
        <end position="713"/>
    </location>
</feature>
<feature type="compositionally biased region" description="Polar residues" evidence="1">
    <location>
        <begin position="657"/>
        <end position="672"/>
    </location>
</feature>
<feature type="compositionally biased region" description="Polar residues" evidence="1">
    <location>
        <begin position="517"/>
        <end position="530"/>
    </location>
</feature>
<dbReference type="GO" id="GO:0016567">
    <property type="term" value="P:protein ubiquitination"/>
    <property type="evidence" value="ECO:0007669"/>
    <property type="project" value="UniProtKB-UniPathway"/>
</dbReference>
<evidence type="ECO:0000313" key="3">
    <source>
        <dbReference type="Proteomes" id="UP000016933"/>
    </source>
</evidence>
<dbReference type="EMBL" id="KB446537">
    <property type="protein sequence ID" value="EME46502.1"/>
    <property type="molecule type" value="Genomic_DNA"/>
</dbReference>
<feature type="compositionally biased region" description="Basic and acidic residues" evidence="1">
    <location>
        <begin position="718"/>
        <end position="733"/>
    </location>
</feature>
<sequence>MSIPESGLALHGVAAGNHDAKYASNPAILVRLDDNMLEDVKSASLRKEDFQFLSGNISRIRLGKKTFDLTISNETFRHELYNASSEAFGDLNLAGVIGHRAELSLPERKQSLGSDAALAALQNSLASYKQEKEAKSVNINNNVVAVPKHRFEAYHQQQQAKRRGLLGSQPASPSFNASTTTNVSVAPTSMPASDAAARTQAMRTALVHLLAMTPLSRDSILDRTRIPRDDLNTILEKIARQGQGKWQLLDRAYKDLDVWKFGYSSQKDRDEAVMNATRAYDRMRIGKDERIWQMLLPKEDRDKGIILSKLHLGAAPAAGLTPNLVASPTMHAGGESAGDSKVASAGNTPRLAPSATSKTASGRNEGGALAKRLFSKDPKKQQQQRAKDEAKEKKRREKDATAAAAVAATTATTATSATASDRESGKAARKKQMTKASDAKVKSAEFVQSSSDDESEGEVKPSASATSSSQPKAPANSQRPLTNATARKTTTTTVASASPSSGDGSVTAKTRPAVASTPRSRTDAATSRIQPATATKTSKPTPPGKSTPNGSSAASAQARSQLSPQKPKHTPTAPSPLGAARPRVASDVSDRGAVGVQRIRQGAETPKGLGITNGFRKRHDTVTSTESRSSNRSEKMTADVKKTASDKGVKPAVNGVGTPTSHLTDGNAQRMTNGLKRKSAHSPAHSHENGPAAKHRKTESSSSQSQKSQSSDSTGPTKRRDSDASTTSESHDLDLSFERGVDLAAVFNKQYPLYTQMYDEQCAMEKRGEVVPVEDRRRFGKMHRRLAQMKREIQSASRREHESNG</sequence>
<feature type="compositionally biased region" description="Polar residues" evidence="1">
    <location>
        <begin position="463"/>
        <end position="481"/>
    </location>
</feature>
<feature type="region of interest" description="Disordered" evidence="1">
    <location>
        <begin position="156"/>
        <end position="183"/>
    </location>
</feature>
<dbReference type="Gene3D" id="1.10.10.2670">
    <property type="entry name" value="E3 ubiquitin-protein ligase"/>
    <property type="match status" value="1"/>
</dbReference>
<feature type="compositionally biased region" description="Polar residues" evidence="1">
    <location>
        <begin position="169"/>
        <end position="183"/>
    </location>
</feature>
<proteinExistence type="predicted"/>
<dbReference type="STRING" id="675120.N1PSZ7"/>
<feature type="compositionally biased region" description="Basic and acidic residues" evidence="1">
    <location>
        <begin position="629"/>
        <end position="649"/>
    </location>
</feature>
<organism evidence="2 3">
    <name type="scientific">Dothistroma septosporum (strain NZE10 / CBS 128990)</name>
    <name type="common">Red band needle blight fungus</name>
    <name type="synonym">Mycosphaerella pini</name>
    <dbReference type="NCBI Taxonomy" id="675120"/>
    <lineage>
        <taxon>Eukaryota</taxon>
        <taxon>Fungi</taxon>
        <taxon>Dikarya</taxon>
        <taxon>Ascomycota</taxon>
        <taxon>Pezizomycotina</taxon>
        <taxon>Dothideomycetes</taxon>
        <taxon>Dothideomycetidae</taxon>
        <taxon>Mycosphaerellales</taxon>
        <taxon>Mycosphaerellaceae</taxon>
        <taxon>Dothistroma</taxon>
    </lineage>
</organism>
<dbReference type="AlphaFoldDB" id="N1PSZ7"/>
<feature type="compositionally biased region" description="Low complexity" evidence="1">
    <location>
        <begin position="482"/>
        <end position="501"/>
    </location>
</feature>
<feature type="region of interest" description="Disordered" evidence="1">
    <location>
        <begin position="329"/>
        <end position="733"/>
    </location>
</feature>
<protein>
    <submittedName>
        <fullName evidence="2">Uncharacterized protein</fullName>
    </submittedName>
</protein>
<reference evidence="2 3" key="2">
    <citation type="journal article" date="2012" name="PLoS Pathog.">
        <title>Diverse lifestyles and strategies of plant pathogenesis encoded in the genomes of eighteen Dothideomycetes fungi.</title>
        <authorList>
            <person name="Ohm R.A."/>
            <person name="Feau N."/>
            <person name="Henrissat B."/>
            <person name="Schoch C.L."/>
            <person name="Horwitz B.A."/>
            <person name="Barry K.W."/>
            <person name="Condon B.J."/>
            <person name="Copeland A.C."/>
            <person name="Dhillon B."/>
            <person name="Glaser F."/>
            <person name="Hesse C.N."/>
            <person name="Kosti I."/>
            <person name="LaButti K."/>
            <person name="Lindquist E.A."/>
            <person name="Lucas S."/>
            <person name="Salamov A.A."/>
            <person name="Bradshaw R.E."/>
            <person name="Ciuffetti L."/>
            <person name="Hamelin R.C."/>
            <person name="Kema G.H.J."/>
            <person name="Lawrence C."/>
            <person name="Scott J.A."/>
            <person name="Spatafora J.W."/>
            <person name="Turgeon B.G."/>
            <person name="de Wit P.J.G.M."/>
            <person name="Zhong S."/>
            <person name="Goodwin S.B."/>
            <person name="Grigoriev I.V."/>
        </authorList>
    </citation>
    <scope>NUCLEOTIDE SEQUENCE [LARGE SCALE GENOMIC DNA]</scope>
    <source>
        <strain evidence="3">NZE10 / CBS 128990</strain>
    </source>
</reference>
<dbReference type="HOGENOM" id="CLU_340639_0_0_1"/>
<feature type="compositionally biased region" description="Low complexity" evidence="1">
    <location>
        <begin position="546"/>
        <end position="561"/>
    </location>
</feature>
<feature type="compositionally biased region" description="Low complexity" evidence="1">
    <location>
        <begin position="401"/>
        <end position="419"/>
    </location>
</feature>
<dbReference type="UniPathway" id="UPA00143"/>
<dbReference type="InterPro" id="IPR042065">
    <property type="entry name" value="E3_ELL-like"/>
</dbReference>
<dbReference type="OrthoDB" id="2587563at2759"/>
<reference evidence="3" key="1">
    <citation type="journal article" date="2012" name="PLoS Genet.">
        <title>The genomes of the fungal plant pathogens Cladosporium fulvum and Dothistroma septosporum reveal adaptation to different hosts and lifestyles but also signatures of common ancestry.</title>
        <authorList>
            <person name="de Wit P.J.G.M."/>
            <person name="van der Burgt A."/>
            <person name="Oekmen B."/>
            <person name="Stergiopoulos I."/>
            <person name="Abd-Elsalam K.A."/>
            <person name="Aerts A.L."/>
            <person name="Bahkali A.H."/>
            <person name="Beenen H.G."/>
            <person name="Chettri P."/>
            <person name="Cox M.P."/>
            <person name="Datema E."/>
            <person name="de Vries R.P."/>
            <person name="Dhillon B."/>
            <person name="Ganley A.R."/>
            <person name="Griffiths S.A."/>
            <person name="Guo Y."/>
            <person name="Hamelin R.C."/>
            <person name="Henrissat B."/>
            <person name="Kabir M.S."/>
            <person name="Jashni M.K."/>
            <person name="Kema G."/>
            <person name="Klaubauf S."/>
            <person name="Lapidus A."/>
            <person name="Levasseur A."/>
            <person name="Lindquist E."/>
            <person name="Mehrabi R."/>
            <person name="Ohm R.A."/>
            <person name="Owen T.J."/>
            <person name="Salamov A."/>
            <person name="Schwelm A."/>
            <person name="Schijlen E."/>
            <person name="Sun H."/>
            <person name="van den Burg H.A."/>
            <person name="van Ham R.C.H.J."/>
            <person name="Zhang S."/>
            <person name="Goodwin S.B."/>
            <person name="Grigoriev I.V."/>
            <person name="Collemare J."/>
            <person name="Bradshaw R.E."/>
        </authorList>
    </citation>
    <scope>NUCLEOTIDE SEQUENCE [LARGE SCALE GENOMIC DNA]</scope>
    <source>
        <strain evidence="3">NZE10 / CBS 128990</strain>
    </source>
</reference>
<dbReference type="InterPro" id="IPR036390">
    <property type="entry name" value="WH_DNA-bd_sf"/>
</dbReference>
<dbReference type="SUPFAM" id="SSF46785">
    <property type="entry name" value="Winged helix' DNA-binding domain"/>
    <property type="match status" value="1"/>
</dbReference>
<accession>N1PSZ7</accession>
<gene>
    <name evidence="2" type="ORF">DOTSEDRAFT_70492</name>
</gene>
<dbReference type="Proteomes" id="UP000016933">
    <property type="component" value="Unassembled WGS sequence"/>
</dbReference>
<evidence type="ECO:0000313" key="2">
    <source>
        <dbReference type="EMBL" id="EME46502.1"/>
    </source>
</evidence>
<name>N1PSZ7_DOTSN</name>
<dbReference type="OMA" id="KYGVENR"/>